<proteinExistence type="predicted"/>
<evidence type="ECO:0000313" key="3">
    <source>
        <dbReference type="Proteomes" id="UP000612055"/>
    </source>
</evidence>
<feature type="compositionally biased region" description="Low complexity" evidence="1">
    <location>
        <begin position="298"/>
        <end position="308"/>
    </location>
</feature>
<name>A0A836C0F5_9CHLO</name>
<evidence type="ECO:0000256" key="1">
    <source>
        <dbReference type="SAM" id="MobiDB-lite"/>
    </source>
</evidence>
<dbReference type="EMBL" id="JAEHOE010000023">
    <property type="protein sequence ID" value="KAG2495685.1"/>
    <property type="molecule type" value="Genomic_DNA"/>
</dbReference>
<sequence>MPAWLQPDEAGPPSWVERQLKAQPVAYEADAFCLAAVSWPAHVQRPQSPMQSPAQSPREPVVFWNNGVPVEVLELEDEEAEQLAVTEHEGYFEEVDLGHGSSSVPLGTGVWPRFKDQDGTTCVEVDVLGARAAETPQGGFKAHLGGSPCGLPPSYEALLATGAFCSIAITPRTAAPPPSYESLFPDGAISPVSPCSPSTDALWPHPTRIVMWNGGLRVEADSGEESDEEEEEEPEVIHTTPFDVEAALAEERAVEATLAPTSASLAPMAAAPHATTSVVPDLLGSGVLRRVSSPFAAASNTAATTPSSGVTGSEDDASASPSAASSASTSRTTSQTSIAYLASPPLAATRSASGAEPSPAAAGPALSDLLASESPDDPLSVSTFLLIGGGHHNLPRFLEWREEVRLRRQVRAAEQLQLERLTALLLQQQRRAAEASCGPARWWAAVKEALAS</sequence>
<protein>
    <submittedName>
        <fullName evidence="2">Uncharacterized protein</fullName>
    </submittedName>
</protein>
<feature type="compositionally biased region" description="Low complexity" evidence="1">
    <location>
        <begin position="351"/>
        <end position="369"/>
    </location>
</feature>
<evidence type="ECO:0000313" key="2">
    <source>
        <dbReference type="EMBL" id="KAG2495685.1"/>
    </source>
</evidence>
<accession>A0A836C0F5</accession>
<comment type="caution">
    <text evidence="2">The sequence shown here is derived from an EMBL/GenBank/DDBJ whole genome shotgun (WGS) entry which is preliminary data.</text>
</comment>
<feature type="region of interest" description="Disordered" evidence="1">
    <location>
        <begin position="349"/>
        <end position="369"/>
    </location>
</feature>
<organism evidence="2 3">
    <name type="scientific">Edaphochlamys debaryana</name>
    <dbReference type="NCBI Taxonomy" id="47281"/>
    <lineage>
        <taxon>Eukaryota</taxon>
        <taxon>Viridiplantae</taxon>
        <taxon>Chlorophyta</taxon>
        <taxon>core chlorophytes</taxon>
        <taxon>Chlorophyceae</taxon>
        <taxon>CS clade</taxon>
        <taxon>Chlamydomonadales</taxon>
        <taxon>Chlamydomonadales incertae sedis</taxon>
        <taxon>Edaphochlamys</taxon>
    </lineage>
</organism>
<feature type="compositionally biased region" description="Low complexity" evidence="1">
    <location>
        <begin position="318"/>
        <end position="335"/>
    </location>
</feature>
<gene>
    <name evidence="2" type="ORF">HYH03_006285</name>
</gene>
<keyword evidence="3" id="KW-1185">Reference proteome</keyword>
<feature type="region of interest" description="Disordered" evidence="1">
    <location>
        <begin position="298"/>
        <end position="335"/>
    </location>
</feature>
<dbReference type="AlphaFoldDB" id="A0A836C0F5"/>
<reference evidence="2" key="1">
    <citation type="journal article" date="2020" name="bioRxiv">
        <title>Comparative genomics of Chlamydomonas.</title>
        <authorList>
            <person name="Craig R.J."/>
            <person name="Hasan A.R."/>
            <person name="Ness R.W."/>
            <person name="Keightley P.D."/>
        </authorList>
    </citation>
    <scope>NUCLEOTIDE SEQUENCE</scope>
    <source>
        <strain evidence="2">CCAP 11/70</strain>
    </source>
</reference>
<dbReference type="Proteomes" id="UP000612055">
    <property type="component" value="Unassembled WGS sequence"/>
</dbReference>